<evidence type="ECO:0000256" key="4">
    <source>
        <dbReference type="ARBA" id="ARBA00023157"/>
    </source>
</evidence>
<protein>
    <submittedName>
        <fullName evidence="7">Thiol peroxidase</fullName>
        <ecNumber evidence="7">1.11.1.24</ecNumber>
    </submittedName>
</protein>
<dbReference type="Proteomes" id="UP000822862">
    <property type="component" value="Chromosome"/>
</dbReference>
<dbReference type="Gene3D" id="3.40.30.10">
    <property type="entry name" value="Glutaredoxin"/>
    <property type="match status" value="1"/>
</dbReference>
<dbReference type="PROSITE" id="PS01265">
    <property type="entry name" value="TPX"/>
    <property type="match status" value="1"/>
</dbReference>
<dbReference type="GO" id="GO:0140824">
    <property type="term" value="F:thioredoxin-dependent peroxiredoxin activity"/>
    <property type="evidence" value="ECO:0007669"/>
    <property type="project" value="UniProtKB-EC"/>
</dbReference>
<keyword evidence="8" id="KW-1185">Reference proteome</keyword>
<name>A0ABX8YZI8_9BACT</name>
<reference evidence="7 8" key="2">
    <citation type="submission" date="2021-05" db="EMBL/GenBank/DDBJ databases">
        <title>Ecology and evolution of chlamydial symbionts of arthropods.</title>
        <authorList>
            <person name="Halter T."/>
            <person name="Sixt B.S."/>
            <person name="Toenshoff E.R."/>
            <person name="Koestlbacher S."/>
            <person name="Schulz F."/>
            <person name="Kostanjsek R."/>
            <person name="Collingro A."/>
            <person name="Hendrickx F."/>
            <person name="Horn M."/>
        </authorList>
    </citation>
    <scope>NUCLEOTIDE SEQUENCE [LARGE SCALE GENOMIC DNA]</scope>
    <source>
        <strain evidence="7 8">15C</strain>
    </source>
</reference>
<reference evidence="7 8" key="1">
    <citation type="submission" date="2020-01" db="EMBL/GenBank/DDBJ databases">
        <authorList>
            <person name="Sixt B."/>
            <person name="Schulz F."/>
            <person name="Kostanjsek R."/>
            <person name="Koestlbacher S."/>
            <person name="Collingro A."/>
            <person name="Toenshoff E."/>
            <person name="Horn M."/>
        </authorList>
    </citation>
    <scope>NUCLEOTIDE SEQUENCE [LARGE SCALE GENOMIC DNA]</scope>
    <source>
        <strain evidence="7 8">15C</strain>
    </source>
</reference>
<accession>A0ABX8YZI8</accession>
<evidence type="ECO:0000313" key="7">
    <source>
        <dbReference type="EMBL" id="QZA58799.1"/>
    </source>
</evidence>
<evidence type="ECO:0000259" key="6">
    <source>
        <dbReference type="Pfam" id="PF08534"/>
    </source>
</evidence>
<evidence type="ECO:0000256" key="2">
    <source>
        <dbReference type="ARBA" id="ARBA00022862"/>
    </source>
</evidence>
<dbReference type="InterPro" id="IPR013740">
    <property type="entry name" value="Redoxin"/>
</dbReference>
<dbReference type="PANTHER" id="PTHR43110:SF1">
    <property type="entry name" value="THIOL PEROXIDASE"/>
    <property type="match status" value="1"/>
</dbReference>
<dbReference type="InterPro" id="IPR002065">
    <property type="entry name" value="TPX"/>
</dbReference>
<proteinExistence type="predicted"/>
<evidence type="ECO:0000256" key="3">
    <source>
        <dbReference type="ARBA" id="ARBA00023002"/>
    </source>
</evidence>
<dbReference type="EMBL" id="CP075585">
    <property type="protein sequence ID" value="QZA58799.1"/>
    <property type="molecule type" value="Genomic_DNA"/>
</dbReference>
<keyword evidence="3 7" id="KW-0560">Oxidoreductase</keyword>
<dbReference type="PANTHER" id="PTHR43110">
    <property type="entry name" value="THIOL PEROXIDASE"/>
    <property type="match status" value="1"/>
</dbReference>
<organism evidence="7 8">
    <name type="scientific">Candidatus Rhabdochlamydia porcellionis</name>
    <dbReference type="NCBI Taxonomy" id="225148"/>
    <lineage>
        <taxon>Bacteria</taxon>
        <taxon>Pseudomonadati</taxon>
        <taxon>Chlamydiota</taxon>
        <taxon>Chlamydiia</taxon>
        <taxon>Parachlamydiales</taxon>
        <taxon>Candidatus Rhabdochlamydiaceae</taxon>
        <taxon>Candidatus Rhabdochlamydia</taxon>
    </lineage>
</organism>
<dbReference type="InterPro" id="IPR036249">
    <property type="entry name" value="Thioredoxin-like_sf"/>
</dbReference>
<evidence type="ECO:0000313" key="8">
    <source>
        <dbReference type="Proteomes" id="UP000822862"/>
    </source>
</evidence>
<dbReference type="Pfam" id="PF08534">
    <property type="entry name" value="Redoxin"/>
    <property type="match status" value="1"/>
</dbReference>
<dbReference type="EC" id="1.11.1.24" evidence="7"/>
<evidence type="ECO:0000256" key="1">
    <source>
        <dbReference type="ARBA" id="ARBA00022559"/>
    </source>
</evidence>
<sequence>MEVTFKGAPIHISGSLPKLGIQAPDFVLIDKDLKKRSLKDYSNKRKLISIVPSLDTAVCSLSAKKFNQDMKTNPEAGIVLNISADLPFAQNRFCRAEEINAIVCLSMMGSKDFAEAYGILMLDGPLANLCARAIVVLDENDMVIYTELVPEITQEPNYEQALKHFLKK</sequence>
<dbReference type="InterPro" id="IPR050455">
    <property type="entry name" value="Tpx_Peroxidase_subfamily"/>
</dbReference>
<evidence type="ECO:0000256" key="5">
    <source>
        <dbReference type="ARBA" id="ARBA00023284"/>
    </source>
</evidence>
<keyword evidence="4" id="KW-1015">Disulfide bond</keyword>
<dbReference type="CDD" id="cd03014">
    <property type="entry name" value="PRX_Atyp2cys"/>
    <property type="match status" value="1"/>
</dbReference>
<feature type="domain" description="Redoxin" evidence="6">
    <location>
        <begin position="20"/>
        <end position="162"/>
    </location>
</feature>
<dbReference type="InterPro" id="IPR018219">
    <property type="entry name" value="Tpx_CS"/>
</dbReference>
<keyword evidence="1 7" id="KW-0575">Peroxidase</keyword>
<dbReference type="SUPFAM" id="SSF52833">
    <property type="entry name" value="Thioredoxin-like"/>
    <property type="match status" value="1"/>
</dbReference>
<keyword evidence="2" id="KW-0049">Antioxidant</keyword>
<gene>
    <name evidence="7" type="ORF">RHAB15C_0000678</name>
</gene>
<dbReference type="RefSeq" id="WP_194845619.1">
    <property type="nucleotide sequence ID" value="NZ_CP075585.1"/>
</dbReference>
<dbReference type="NCBIfam" id="NF001808">
    <property type="entry name" value="PRK00522.1"/>
    <property type="match status" value="1"/>
</dbReference>
<keyword evidence="5" id="KW-0676">Redox-active center</keyword>